<gene>
    <name evidence="2" type="primary">C10H22orf23</name>
</gene>
<dbReference type="AlphaFoldDB" id="A0A8C0JT92"/>
<feature type="region of interest" description="Disordered" evidence="1">
    <location>
        <begin position="1"/>
        <end position="50"/>
    </location>
</feature>
<proteinExistence type="predicted"/>
<name>A0A8C0JT92_CANLU</name>
<accession>A0A8C0JT92</accession>
<reference evidence="2" key="2">
    <citation type="submission" date="2025-09" db="UniProtKB">
        <authorList>
            <consortium name="Ensembl"/>
        </authorList>
    </citation>
    <scope>IDENTIFICATION</scope>
</reference>
<dbReference type="PANTHER" id="PTHR28348:SF1">
    <property type="entry name" value="UPF0193 PROTEIN EVG1"/>
    <property type="match status" value="1"/>
</dbReference>
<dbReference type="Pfam" id="PF05250">
    <property type="entry name" value="UPF0193"/>
    <property type="match status" value="1"/>
</dbReference>
<evidence type="ECO:0000256" key="1">
    <source>
        <dbReference type="SAM" id="MobiDB-lite"/>
    </source>
</evidence>
<dbReference type="GeneTree" id="ENSGT00390000010231"/>
<dbReference type="PANTHER" id="PTHR28348">
    <property type="entry name" value="UPF0193 PROTEIN EVG1"/>
    <property type="match status" value="1"/>
</dbReference>
<dbReference type="InterPro" id="IPR007914">
    <property type="entry name" value="UPF0193"/>
</dbReference>
<keyword evidence="3" id="KW-1185">Reference proteome</keyword>
<evidence type="ECO:0000313" key="2">
    <source>
        <dbReference type="Ensembl" id="ENSCAFP00020004465.1"/>
    </source>
</evidence>
<dbReference type="Ensembl" id="ENSCAFT00020005165.1">
    <property type="protein sequence ID" value="ENSCAFP00020004465.1"/>
    <property type="gene ID" value="ENSCAFG00020003686.1"/>
</dbReference>
<feature type="compositionally biased region" description="Pro residues" evidence="1">
    <location>
        <begin position="1"/>
        <end position="11"/>
    </location>
</feature>
<dbReference type="Proteomes" id="UP000694391">
    <property type="component" value="Unplaced"/>
</dbReference>
<feature type="region of interest" description="Disordered" evidence="1">
    <location>
        <begin position="211"/>
        <end position="232"/>
    </location>
</feature>
<protein>
    <submittedName>
        <fullName evidence="2">Uncharacterized protein</fullName>
    </submittedName>
</protein>
<sequence length="369" mass="40174">MTPTPTRPAPAPNTRAETRKQRTGAPRGAPRILRLRRDPEASTSGGPAGAVTVRTRRGVCASYHGSQSRGWPLCSRRSASLCAAQAPGRGGAVVTVPRAWPLSVAGAPAGGFLYVMMKESKLTNFQQRHIMDTMKRGDTLPLQCSPTSSQRVLPSKQTTSTIYLPPILAARPHLRPASMCQANGAYSREPFKPQAPRDLEKEKRRLQNIFATGKDLKEQKRKPPPVQQKDPAPELDRFEELVKEIQERKEFLAGMEALGQGRQYRGIILAEISQVGEAAGKGWGWVYHTCAAANVSGQGSCSPGLAQVWESSLTSAVAPQVPTLLASFPDAFCRNYGKWKTLTTRGMRTLEGSCYPLICLQRQGQSSPS</sequence>
<evidence type="ECO:0000313" key="3">
    <source>
        <dbReference type="Proteomes" id="UP000694391"/>
    </source>
</evidence>
<reference evidence="2" key="1">
    <citation type="submission" date="2025-08" db="UniProtKB">
        <authorList>
            <consortium name="Ensembl"/>
        </authorList>
    </citation>
    <scope>IDENTIFICATION</scope>
</reference>
<organism evidence="2 3">
    <name type="scientific">Canis lupus dingo</name>
    <name type="common">dingo</name>
    <dbReference type="NCBI Taxonomy" id="286419"/>
    <lineage>
        <taxon>Eukaryota</taxon>
        <taxon>Metazoa</taxon>
        <taxon>Chordata</taxon>
        <taxon>Craniata</taxon>
        <taxon>Vertebrata</taxon>
        <taxon>Euteleostomi</taxon>
        <taxon>Mammalia</taxon>
        <taxon>Eutheria</taxon>
        <taxon>Laurasiatheria</taxon>
        <taxon>Carnivora</taxon>
        <taxon>Caniformia</taxon>
        <taxon>Canidae</taxon>
        <taxon>Canis</taxon>
    </lineage>
</organism>